<reference evidence="2" key="1">
    <citation type="submission" date="2023-07" db="EMBL/GenBank/DDBJ databases">
        <title>Genomic Encyclopedia of Type Strains, Phase IV (KMG-IV): sequencing the most valuable type-strain genomes for metagenomic binning, comparative biology and taxonomic classification.</title>
        <authorList>
            <person name="Goeker M."/>
        </authorList>
    </citation>
    <scope>NUCLEOTIDE SEQUENCE</scope>
    <source>
        <strain evidence="2">DSM 26174</strain>
    </source>
</reference>
<dbReference type="Pfam" id="PF07969">
    <property type="entry name" value="Amidohydro_3"/>
    <property type="match status" value="1"/>
</dbReference>
<dbReference type="InterPro" id="IPR032466">
    <property type="entry name" value="Metal_Hydrolase"/>
</dbReference>
<dbReference type="SUPFAM" id="SSF51556">
    <property type="entry name" value="Metallo-dependent hydrolases"/>
    <property type="match status" value="1"/>
</dbReference>
<evidence type="ECO:0000259" key="1">
    <source>
        <dbReference type="Pfam" id="PF07969"/>
    </source>
</evidence>
<sequence>MKNLQQFSTLLLSCILFTTSCSKKITKSQENRELADKVLYNGKVYTADTHNPLAEAIAIKGNKIISVGTTDQILELASENAEKINLENHLVIPGFNDAHFHSFSNAPVGHQLQLQWEPSWDQVLEAVQQAVKEVPEGTWITGLAGVNVIDDKRSDRFSLDEIAPNHPVYISTWFSHGEVINTKAMNLFGLNDKVKDPLGGWFIREEGSDVITGKFHEYAQWPLRRQLMDFNLNDQELAEAMKAQTSELLSYGVTSIQDMPILSPTRYLKVLEDAEVPIRVRYIRMPNTTPDGRDTEESKSLPKYPLENRLVTATGTKWFLDGTPMERVAAIRKEYADKPNWKGKMSFSNDEIKHILSNPDSEWRGQVLFHTHGDRSAEIIINTMESMKGIDWKSKRVRLEHGDGVVDDLIPRAARLGAIVVQQPHHLVLADIVRSRFGHETHFFKMKSLLENNIPLAFGTEGVEGPFSAFAYALHHPLDPKESLTREEIIDGFTKGSAFAEFEEHHKGQIKEGMLADLAVLSQDILTIPEEKIVETKSIMTIVDGKIVYDTKVLKNLNK</sequence>
<dbReference type="Gene3D" id="3.10.310.70">
    <property type="match status" value="1"/>
</dbReference>
<dbReference type="SUPFAM" id="SSF51338">
    <property type="entry name" value="Composite domain of metallo-dependent hydrolases"/>
    <property type="match status" value="1"/>
</dbReference>
<evidence type="ECO:0000313" key="3">
    <source>
        <dbReference type="Proteomes" id="UP001185092"/>
    </source>
</evidence>
<name>A0AAE3XS74_9BACT</name>
<evidence type="ECO:0000313" key="2">
    <source>
        <dbReference type="EMBL" id="MDR6241803.1"/>
    </source>
</evidence>
<dbReference type="Gene3D" id="2.30.40.10">
    <property type="entry name" value="Urease, subunit C, domain 1"/>
    <property type="match status" value="1"/>
</dbReference>
<accession>A0AAE3XS74</accession>
<protein>
    <recommendedName>
        <fullName evidence="1">Amidohydrolase 3 domain-containing protein</fullName>
    </recommendedName>
</protein>
<dbReference type="PANTHER" id="PTHR22642">
    <property type="entry name" value="IMIDAZOLONEPROPIONASE"/>
    <property type="match status" value="1"/>
</dbReference>
<proteinExistence type="predicted"/>
<dbReference type="RefSeq" id="WP_309942909.1">
    <property type="nucleotide sequence ID" value="NZ_AP025307.1"/>
</dbReference>
<keyword evidence="3" id="KW-1185">Reference proteome</keyword>
<dbReference type="AlphaFoldDB" id="A0AAE3XS74"/>
<organism evidence="2 3">
    <name type="scientific">Aureibacter tunicatorum</name>
    <dbReference type="NCBI Taxonomy" id="866807"/>
    <lineage>
        <taxon>Bacteria</taxon>
        <taxon>Pseudomonadati</taxon>
        <taxon>Bacteroidota</taxon>
        <taxon>Cytophagia</taxon>
        <taxon>Cytophagales</taxon>
        <taxon>Persicobacteraceae</taxon>
        <taxon>Aureibacter</taxon>
    </lineage>
</organism>
<feature type="domain" description="Amidohydrolase 3" evidence="1">
    <location>
        <begin position="84"/>
        <end position="549"/>
    </location>
</feature>
<dbReference type="GO" id="GO:0016810">
    <property type="term" value="F:hydrolase activity, acting on carbon-nitrogen (but not peptide) bonds"/>
    <property type="evidence" value="ECO:0007669"/>
    <property type="project" value="InterPro"/>
</dbReference>
<dbReference type="Proteomes" id="UP001185092">
    <property type="component" value="Unassembled WGS sequence"/>
</dbReference>
<dbReference type="EMBL" id="JAVDQD010000012">
    <property type="protein sequence ID" value="MDR6241803.1"/>
    <property type="molecule type" value="Genomic_DNA"/>
</dbReference>
<dbReference type="PROSITE" id="PS51257">
    <property type="entry name" value="PROKAR_LIPOPROTEIN"/>
    <property type="match status" value="1"/>
</dbReference>
<dbReference type="Gene3D" id="3.20.20.140">
    <property type="entry name" value="Metal-dependent hydrolases"/>
    <property type="match status" value="1"/>
</dbReference>
<gene>
    <name evidence="2" type="ORF">HNQ88_004890</name>
</gene>
<dbReference type="InterPro" id="IPR011059">
    <property type="entry name" value="Metal-dep_hydrolase_composite"/>
</dbReference>
<dbReference type="InterPro" id="IPR013108">
    <property type="entry name" value="Amidohydro_3"/>
</dbReference>
<dbReference type="PANTHER" id="PTHR22642:SF2">
    <property type="entry name" value="PROTEIN LONG AFTER FAR-RED 3"/>
    <property type="match status" value="1"/>
</dbReference>
<comment type="caution">
    <text evidence="2">The sequence shown here is derived from an EMBL/GenBank/DDBJ whole genome shotgun (WGS) entry which is preliminary data.</text>
</comment>